<dbReference type="AlphaFoldDB" id="A0A0U2XS72"/>
<gene>
    <name evidence="1" type="ORF">AUC31_12355</name>
</gene>
<evidence type="ECO:0000313" key="1">
    <source>
        <dbReference type="EMBL" id="ALS75939.1"/>
    </source>
</evidence>
<reference evidence="1" key="1">
    <citation type="submission" date="2016-01" db="EMBL/GenBank/DDBJ databases">
        <title>Complete genome of Planococcus rifietoensis type strain M8.</title>
        <authorList>
            <person name="See-Too W.S."/>
        </authorList>
    </citation>
    <scope>NUCLEOTIDE SEQUENCE [LARGE SCALE GENOMIC DNA]</scope>
    <source>
        <strain evidence="1">M8</strain>
    </source>
</reference>
<sequence>MTLTKISMPDAIRIEKVRREGVEIGDLLKNDNFASLGSELEAVFRDGYQVKFLTINGAKNLLRIKFDQEADLDYTETEHGLSGISMDEAQVEAFRPILSDNCRLEQEPSGSYQILWAE</sequence>
<dbReference type="KEGG" id="prt:AUC31_12355"/>
<dbReference type="OrthoDB" id="2648027at2"/>
<keyword evidence="2" id="KW-1185">Reference proteome</keyword>
<dbReference type="RefSeq" id="WP_058382642.1">
    <property type="nucleotide sequence ID" value="NZ_CP013659.2"/>
</dbReference>
<proteinExistence type="predicted"/>
<evidence type="ECO:0000313" key="2">
    <source>
        <dbReference type="Proteomes" id="UP000067683"/>
    </source>
</evidence>
<accession>A0A0U2XS72</accession>
<name>A0A0U2XS72_9BACL</name>
<protein>
    <submittedName>
        <fullName evidence="1">Uncharacterized protein</fullName>
    </submittedName>
</protein>
<dbReference type="Proteomes" id="UP000067683">
    <property type="component" value="Chromosome"/>
</dbReference>
<organism evidence="1 2">
    <name type="scientific">Planococcus rifietoensis</name>
    <dbReference type="NCBI Taxonomy" id="200991"/>
    <lineage>
        <taxon>Bacteria</taxon>
        <taxon>Bacillati</taxon>
        <taxon>Bacillota</taxon>
        <taxon>Bacilli</taxon>
        <taxon>Bacillales</taxon>
        <taxon>Caryophanaceae</taxon>
        <taxon>Planococcus</taxon>
    </lineage>
</organism>
<dbReference type="EMBL" id="CP013659">
    <property type="protein sequence ID" value="ALS75939.1"/>
    <property type="molecule type" value="Genomic_DNA"/>
</dbReference>